<feature type="transmembrane region" description="Helical" evidence="1">
    <location>
        <begin position="124"/>
        <end position="143"/>
    </location>
</feature>
<keyword evidence="1" id="KW-1133">Transmembrane helix</keyword>
<dbReference type="EMBL" id="RJQC01000001">
    <property type="protein sequence ID" value="RNM31720.1"/>
    <property type="molecule type" value="Genomic_DNA"/>
</dbReference>
<name>A0A3N0I5G1_9FIRM</name>
<keyword evidence="1" id="KW-0812">Transmembrane</keyword>
<reference evidence="2 3" key="1">
    <citation type="submission" date="2018-11" db="EMBL/GenBank/DDBJ databases">
        <title>Clostridium sp. nov., a member of the family Erysipelotrichaceae isolated from pig faeces.</title>
        <authorList>
            <person name="Chang Y.-H."/>
        </authorList>
    </citation>
    <scope>NUCLEOTIDE SEQUENCE [LARGE SCALE GENOMIC DNA]</scope>
    <source>
        <strain evidence="2 3">YH-panp20</strain>
    </source>
</reference>
<feature type="transmembrane region" description="Helical" evidence="1">
    <location>
        <begin position="261"/>
        <end position="284"/>
    </location>
</feature>
<proteinExistence type="predicted"/>
<evidence type="ECO:0000256" key="1">
    <source>
        <dbReference type="SAM" id="Phobius"/>
    </source>
</evidence>
<feature type="transmembrane region" description="Helical" evidence="1">
    <location>
        <begin position="81"/>
        <end position="104"/>
    </location>
</feature>
<protein>
    <recommendedName>
        <fullName evidence="4">Type II secretion system protein GspF domain-containing protein</fullName>
    </recommendedName>
</protein>
<accession>A0A3N0I5G1</accession>
<dbReference type="AlphaFoldDB" id="A0A3N0I5G1"/>
<comment type="caution">
    <text evidence="2">The sequence shown here is derived from an EMBL/GenBank/DDBJ whole genome shotgun (WGS) entry which is preliminary data.</text>
</comment>
<evidence type="ECO:0000313" key="3">
    <source>
        <dbReference type="Proteomes" id="UP000276568"/>
    </source>
</evidence>
<dbReference type="Proteomes" id="UP000276568">
    <property type="component" value="Unassembled WGS sequence"/>
</dbReference>
<gene>
    <name evidence="2" type="ORF">EDX97_03975</name>
</gene>
<keyword evidence="1" id="KW-0472">Membrane</keyword>
<dbReference type="InterPro" id="IPR003004">
    <property type="entry name" value="GspF/PilC"/>
</dbReference>
<dbReference type="PRINTS" id="PR00812">
    <property type="entry name" value="BCTERIALGSPF"/>
</dbReference>
<evidence type="ECO:0008006" key="4">
    <source>
        <dbReference type="Google" id="ProtNLM"/>
    </source>
</evidence>
<organism evidence="2 3">
    <name type="scientific">Absicoccus porci</name>
    <dbReference type="NCBI Taxonomy" id="2486576"/>
    <lineage>
        <taxon>Bacteria</taxon>
        <taxon>Bacillati</taxon>
        <taxon>Bacillota</taxon>
        <taxon>Erysipelotrichia</taxon>
        <taxon>Erysipelotrichales</taxon>
        <taxon>Erysipelotrichaceae</taxon>
        <taxon>Absicoccus</taxon>
    </lineage>
</organism>
<evidence type="ECO:0000313" key="2">
    <source>
        <dbReference type="EMBL" id="RNM31720.1"/>
    </source>
</evidence>
<sequence>MNQHGLDTATMIELSFKEHKKILAGLAQGKSLVDMLCVNTKEPYFQTLHILCQSLPFDKAIRCADALDTVQSELTTKVLRALAYPTFLFLFSYGLILFFSQTIIPSLLTYDSSSTSMGLVRALQIGYTFLFVLLLLLILGFICRHWIPFLQNKIETLPLFRSIDYYSFSLIWCALLENGCSTQVCIQTMTKMKATKTNAIHIQSQLEKGVSLLDALHSEFGKDPLFMRCIQLGMNSSNLLHILPIYQSRRLYDIQAHIKKYILFVQLFSYTSVAILVLVFYQVLLLPLNLLQTF</sequence>
<keyword evidence="3" id="KW-1185">Reference proteome</keyword>